<feature type="compositionally biased region" description="Basic residues" evidence="1">
    <location>
        <begin position="1"/>
        <end position="19"/>
    </location>
</feature>
<evidence type="ECO:0000313" key="2">
    <source>
        <dbReference type="EMBL" id="KNE02584.1"/>
    </source>
</evidence>
<proteinExistence type="predicted"/>
<dbReference type="VEuPathDB" id="FungiDB:QG37_00397"/>
<accession>A0A0L0P8D9</accession>
<dbReference type="AlphaFoldDB" id="A0A0L0P8D9"/>
<protein>
    <submittedName>
        <fullName evidence="2">Uncharacterized protein</fullName>
    </submittedName>
</protein>
<feature type="region of interest" description="Disordered" evidence="1">
    <location>
        <begin position="1"/>
        <end position="39"/>
    </location>
</feature>
<comment type="caution">
    <text evidence="2">The sequence shown here is derived from an EMBL/GenBank/DDBJ whole genome shotgun (WGS) entry which is preliminary data.</text>
</comment>
<dbReference type="Proteomes" id="UP000037122">
    <property type="component" value="Unassembled WGS sequence"/>
</dbReference>
<dbReference type="EMBL" id="LGST01000003">
    <property type="protein sequence ID" value="KNE02584.1"/>
    <property type="molecule type" value="Genomic_DNA"/>
</dbReference>
<reference evidence="3" key="1">
    <citation type="journal article" date="2015" name="BMC Genomics">
        <title>Draft genome of a commonly misdiagnosed multidrug resistant pathogen Candida auris.</title>
        <authorList>
            <person name="Chatterjee S."/>
            <person name="Alampalli S.V."/>
            <person name="Nageshan R.K."/>
            <person name="Chettiar S.T."/>
            <person name="Joshi S."/>
            <person name="Tatu U.S."/>
        </authorList>
    </citation>
    <scope>NUCLEOTIDE SEQUENCE [LARGE SCALE GENOMIC DNA]</scope>
    <source>
        <strain evidence="3">6684</strain>
    </source>
</reference>
<name>A0A0L0P8D9_CANAR</name>
<evidence type="ECO:0000256" key="1">
    <source>
        <dbReference type="SAM" id="MobiDB-lite"/>
    </source>
</evidence>
<organism evidence="2 3">
    <name type="scientific">Candidozyma auris</name>
    <name type="common">Yeast</name>
    <name type="synonym">Candida auris</name>
    <dbReference type="NCBI Taxonomy" id="498019"/>
    <lineage>
        <taxon>Eukaryota</taxon>
        <taxon>Fungi</taxon>
        <taxon>Dikarya</taxon>
        <taxon>Ascomycota</taxon>
        <taxon>Saccharomycotina</taxon>
        <taxon>Pichiomycetes</taxon>
        <taxon>Metschnikowiaceae</taxon>
        <taxon>Candidozyma</taxon>
    </lineage>
</organism>
<gene>
    <name evidence="2" type="ORF">QG37_00397</name>
</gene>
<sequence>MTKKKKKIKKVREKKRKAAKIMDQNPARIDVNRGTSTVR</sequence>
<evidence type="ECO:0000313" key="3">
    <source>
        <dbReference type="Proteomes" id="UP000037122"/>
    </source>
</evidence>